<geneLocation type="plasmid" evidence="2 3">
    <name>NT26_p1</name>
</geneLocation>
<accession>L0NNP3</accession>
<name>L0NNP3_9HYPH</name>
<evidence type="ECO:0008006" key="4">
    <source>
        <dbReference type="Google" id="ProtNLM"/>
    </source>
</evidence>
<proteinExistence type="predicted"/>
<evidence type="ECO:0000256" key="1">
    <source>
        <dbReference type="SAM" id="MobiDB-lite"/>
    </source>
</evidence>
<feature type="compositionally biased region" description="Polar residues" evidence="1">
    <location>
        <begin position="14"/>
        <end position="23"/>
    </location>
</feature>
<dbReference type="AlphaFoldDB" id="L0NNP3"/>
<reference evidence="2 3" key="1">
    <citation type="journal article" date="2013" name="Genome Biol. Evol.">
        <title>Life in an arsenic-containing gold mine: genome and physiology of the autotrophic arsenite-oxidizing bacterium rhizobium sp. NT-26.</title>
        <authorList>
            <person name="Andres J."/>
            <person name="Arsene-Ploetze F."/>
            <person name="Barbe V."/>
            <person name="Brochier-Armanet C."/>
            <person name="Cleiss-Arnold J."/>
            <person name="Coppee J.Y."/>
            <person name="Dillies M.A."/>
            <person name="Geist"/>
            <person name="L"/>
            <person name="Joublin A."/>
            <person name="Koechler S."/>
            <person name="Lassalle F."/>
            <person name="Marchal M."/>
            <person name="Medigue C."/>
            <person name="Muller D."/>
            <person name="Nesme X."/>
            <person name="Plewniak F."/>
            <person name="Proux C."/>
            <person name="Ramirez-Bahena M.H."/>
            <person name="Schenowitz C."/>
            <person name="Sismeiro O."/>
            <person name="Vallenet D."/>
            <person name="Santini J.M."/>
            <person name="Bertin P.N."/>
        </authorList>
    </citation>
    <scope>NUCLEOTIDE SEQUENCE [LARGE SCALE GENOMIC DNA]</scope>
    <source>
        <strain evidence="2 3">NT-26</strain>
        <plasmid evidence="2 3">NT26_p1</plasmid>
    </source>
</reference>
<sequence length="40" mass="4211">MQNIVILAGNIGQSPEARTTQGSDAGGGRILRSHERFQGS</sequence>
<feature type="region of interest" description="Disordered" evidence="1">
    <location>
        <begin position="14"/>
        <end position="40"/>
    </location>
</feature>
<keyword evidence="2" id="KW-0614">Plasmid</keyword>
<dbReference type="KEGG" id="rht:NT26_p10230"/>
<protein>
    <recommendedName>
        <fullName evidence="4">Single-stranded DNA-binding protein</fullName>
    </recommendedName>
</protein>
<evidence type="ECO:0000313" key="3">
    <source>
        <dbReference type="Proteomes" id="UP000010792"/>
    </source>
</evidence>
<evidence type="ECO:0000313" key="2">
    <source>
        <dbReference type="EMBL" id="CCF22252.1"/>
    </source>
</evidence>
<dbReference type="Proteomes" id="UP000010792">
    <property type="component" value="Plasmid NT26_p1"/>
</dbReference>
<dbReference type="EMBL" id="FO082821">
    <property type="protein sequence ID" value="CCF22252.1"/>
    <property type="molecule type" value="Genomic_DNA"/>
</dbReference>
<organism evidence="2 3">
    <name type="scientific">Pseudorhizobium banfieldiae</name>
    <dbReference type="NCBI Taxonomy" id="1125847"/>
    <lineage>
        <taxon>Bacteria</taxon>
        <taxon>Pseudomonadati</taxon>
        <taxon>Pseudomonadota</taxon>
        <taxon>Alphaproteobacteria</taxon>
        <taxon>Hyphomicrobiales</taxon>
        <taxon>Rhizobiaceae</taxon>
        <taxon>Rhizobium/Agrobacterium group</taxon>
        <taxon>Pseudorhizobium</taxon>
    </lineage>
</organism>
<keyword evidence="3" id="KW-1185">Reference proteome</keyword>
<gene>
    <name evidence="2" type="ORF">NT26_p10230</name>
</gene>